<comment type="catalytic activity">
    <reaction evidence="4">
        <text>a 2'-deoxyadenosine in DNA + S-adenosyl-L-methionine = an N(6)-methyl-2'-deoxyadenosine in DNA + S-adenosyl-L-homocysteine + H(+)</text>
        <dbReference type="Rhea" id="RHEA:15197"/>
        <dbReference type="Rhea" id="RHEA-COMP:12418"/>
        <dbReference type="Rhea" id="RHEA-COMP:12419"/>
        <dbReference type="ChEBI" id="CHEBI:15378"/>
        <dbReference type="ChEBI" id="CHEBI:57856"/>
        <dbReference type="ChEBI" id="CHEBI:59789"/>
        <dbReference type="ChEBI" id="CHEBI:90615"/>
        <dbReference type="ChEBI" id="CHEBI:90616"/>
        <dbReference type="EC" id="2.1.1.72"/>
    </reaction>
</comment>
<dbReference type="GO" id="GO:0005694">
    <property type="term" value="C:chromosome"/>
    <property type="evidence" value="ECO:0007669"/>
    <property type="project" value="TreeGrafter"/>
</dbReference>
<dbReference type="Gene3D" id="3.90.1530.10">
    <property type="entry name" value="Conserved hypothetical protein from pyrococcus furiosus pfu- 392566-001, ParB domain"/>
    <property type="match status" value="1"/>
</dbReference>
<dbReference type="PANTHER" id="PTHR33375">
    <property type="entry name" value="CHROMOSOME-PARTITIONING PROTEIN PARB-RELATED"/>
    <property type="match status" value="1"/>
</dbReference>
<reference evidence="7 8" key="1">
    <citation type="submission" date="2016-11" db="EMBL/GenBank/DDBJ databases">
        <authorList>
            <person name="Jaros S."/>
            <person name="Januszkiewicz K."/>
            <person name="Wedrychowicz H."/>
        </authorList>
    </citation>
    <scope>NUCLEOTIDE SEQUENCE [LARGE SCALE GENOMIC DNA]</scope>
    <source>
        <strain evidence="7 8">GAS138</strain>
    </source>
</reference>
<dbReference type="PRINTS" id="PR00508">
    <property type="entry name" value="S21N4MTFRASE"/>
</dbReference>
<dbReference type="InterPro" id="IPR036086">
    <property type="entry name" value="ParB/Sulfiredoxin_sf"/>
</dbReference>
<sequence>MAYESNLATNAGLIEVQIEYRAVAELILDSRNPRQHSQRQVNQLADSIREFGFVMPVVADGRGQVVIGHGRVLAAKKLKMPRIPVVEIRHLSPAQLKALRIADNKLAQNAHWDERLLGESLLELKELDRDFDLSITGFSLPEIDLAIQKLSEAAVEDNDDASSVTGVPVCHVGDVWRLGGHNVHCGDATSEAAFARLMTDGRANVVFIDPPYNVRIDGHVSGNGKVRHREFAQGSGELSREEFIRFLAGSCALLKNYSKDGAIHFVCMDWKHLDELLEAGREVYAELKNIVAWVKSTAGMGSLYRSQHELICVFKSGTGRHINNIELGKNGRNRTNVWQYDSAGTQARKGNNVLELHPTVKPVRLVMDALLDCSNRGDIVLDCFLGSGTTLLAAERTDRICRGIELDPLYVDTAIRRWQNLTGRDAVRVSDGKLFRDIEAEKEQVDE</sequence>
<dbReference type="REBASE" id="167226">
    <property type="entry name" value="M.Ber138ORF1977P"/>
</dbReference>
<dbReference type="EMBL" id="LT670817">
    <property type="protein sequence ID" value="SHG56584.1"/>
    <property type="molecule type" value="Genomic_DNA"/>
</dbReference>
<feature type="domain" description="ParB-like N-terminal" evidence="6">
    <location>
        <begin position="19"/>
        <end position="105"/>
    </location>
</feature>
<keyword evidence="2 7" id="KW-0489">Methyltransferase</keyword>
<dbReference type="InterPro" id="IPR001091">
    <property type="entry name" value="RM_Methyltransferase"/>
</dbReference>
<evidence type="ECO:0000313" key="8">
    <source>
        <dbReference type="Proteomes" id="UP000189796"/>
    </source>
</evidence>
<dbReference type="Pfam" id="PF01555">
    <property type="entry name" value="N6_N4_Mtase"/>
    <property type="match status" value="1"/>
</dbReference>
<accession>A0A1M5KUV5</accession>
<dbReference type="InterPro" id="IPR003115">
    <property type="entry name" value="ParB_N"/>
</dbReference>
<dbReference type="GO" id="GO:0032259">
    <property type="term" value="P:methylation"/>
    <property type="evidence" value="ECO:0007669"/>
    <property type="project" value="UniProtKB-KW"/>
</dbReference>
<dbReference type="PIRSF" id="PIRSF036758">
    <property type="entry name" value="Aden_M_ParB"/>
    <property type="match status" value="1"/>
</dbReference>
<comment type="similarity">
    <text evidence="1 5">Belongs to the N(4)/N(6)-methyltransferase family.</text>
</comment>
<dbReference type="RefSeq" id="WP_079601064.1">
    <property type="nucleotide sequence ID" value="NZ_LT670817.1"/>
</dbReference>
<dbReference type="InterPro" id="IPR015840">
    <property type="entry name" value="DNA_MeTrfase_ParB"/>
</dbReference>
<dbReference type="InterPro" id="IPR029063">
    <property type="entry name" value="SAM-dependent_MTases_sf"/>
</dbReference>
<dbReference type="CDD" id="cd16403">
    <property type="entry name" value="ParB_N_like_MT"/>
    <property type="match status" value="1"/>
</dbReference>
<dbReference type="Proteomes" id="UP000189796">
    <property type="component" value="Chromosome I"/>
</dbReference>
<dbReference type="PANTHER" id="PTHR33375:SF1">
    <property type="entry name" value="CHROMOSOME-PARTITIONING PROTEIN PARB-RELATED"/>
    <property type="match status" value="1"/>
</dbReference>
<dbReference type="EC" id="2.1.1.-" evidence="5"/>
<dbReference type="AlphaFoldDB" id="A0A1M5KUV5"/>
<evidence type="ECO:0000256" key="3">
    <source>
        <dbReference type="ARBA" id="ARBA00022679"/>
    </source>
</evidence>
<dbReference type="GO" id="GO:0008170">
    <property type="term" value="F:N-methyltransferase activity"/>
    <property type="evidence" value="ECO:0007669"/>
    <property type="project" value="InterPro"/>
</dbReference>
<keyword evidence="3" id="KW-0808">Transferase</keyword>
<dbReference type="Gene3D" id="3.40.50.150">
    <property type="entry name" value="Vaccinia Virus protein VP39"/>
    <property type="match status" value="1"/>
</dbReference>
<dbReference type="GO" id="GO:0009007">
    <property type="term" value="F:site-specific DNA-methyltransferase (adenine-specific) activity"/>
    <property type="evidence" value="ECO:0007669"/>
    <property type="project" value="UniProtKB-EC"/>
</dbReference>
<name>A0A1M5KUV5_9BRAD</name>
<evidence type="ECO:0000313" key="7">
    <source>
        <dbReference type="EMBL" id="SHG56584.1"/>
    </source>
</evidence>
<organism evidence="7 8">
    <name type="scientific">Bradyrhizobium erythrophlei</name>
    <dbReference type="NCBI Taxonomy" id="1437360"/>
    <lineage>
        <taxon>Bacteria</taxon>
        <taxon>Pseudomonadati</taxon>
        <taxon>Pseudomonadota</taxon>
        <taxon>Alphaproteobacteria</taxon>
        <taxon>Hyphomicrobiales</taxon>
        <taxon>Nitrobacteraceae</taxon>
        <taxon>Bradyrhizobium</taxon>
    </lineage>
</organism>
<evidence type="ECO:0000259" key="6">
    <source>
        <dbReference type="SMART" id="SM00470"/>
    </source>
</evidence>
<dbReference type="InterPro" id="IPR002052">
    <property type="entry name" value="DNA_methylase_N6_adenine_CS"/>
</dbReference>
<dbReference type="GO" id="GO:0003677">
    <property type="term" value="F:DNA binding"/>
    <property type="evidence" value="ECO:0007669"/>
    <property type="project" value="InterPro"/>
</dbReference>
<dbReference type="GO" id="GO:0007059">
    <property type="term" value="P:chromosome segregation"/>
    <property type="evidence" value="ECO:0007669"/>
    <property type="project" value="TreeGrafter"/>
</dbReference>
<proteinExistence type="inferred from homology"/>
<dbReference type="SUPFAM" id="SSF53335">
    <property type="entry name" value="S-adenosyl-L-methionine-dependent methyltransferases"/>
    <property type="match status" value="1"/>
</dbReference>
<evidence type="ECO:0000256" key="4">
    <source>
        <dbReference type="ARBA" id="ARBA00047942"/>
    </source>
</evidence>
<dbReference type="OrthoDB" id="7806498at2"/>
<dbReference type="InterPro" id="IPR002941">
    <property type="entry name" value="DNA_methylase_N4/N6"/>
</dbReference>
<dbReference type="SUPFAM" id="SSF110849">
    <property type="entry name" value="ParB/Sulfiredoxin"/>
    <property type="match status" value="1"/>
</dbReference>
<gene>
    <name evidence="7" type="ORF">SAMN05443248_1977</name>
</gene>
<dbReference type="Pfam" id="PF02195">
    <property type="entry name" value="ParB_N"/>
    <property type="match status" value="1"/>
</dbReference>
<evidence type="ECO:0000256" key="2">
    <source>
        <dbReference type="ARBA" id="ARBA00022603"/>
    </source>
</evidence>
<dbReference type="InterPro" id="IPR050336">
    <property type="entry name" value="Chromosome_partition/occlusion"/>
</dbReference>
<evidence type="ECO:0000256" key="1">
    <source>
        <dbReference type="ARBA" id="ARBA00006594"/>
    </source>
</evidence>
<evidence type="ECO:0000256" key="5">
    <source>
        <dbReference type="RuleBase" id="RU362026"/>
    </source>
</evidence>
<dbReference type="PROSITE" id="PS00092">
    <property type="entry name" value="N6_MTASE"/>
    <property type="match status" value="1"/>
</dbReference>
<dbReference type="SMART" id="SM00470">
    <property type="entry name" value="ParB"/>
    <property type="match status" value="1"/>
</dbReference>
<protein>
    <recommendedName>
        <fullName evidence="5">Methyltransferase</fullName>
        <ecNumber evidence="5">2.1.1.-</ecNumber>
    </recommendedName>
</protein>